<organism evidence="5 6">
    <name type="scientific">Stachybotrys elegans</name>
    <dbReference type="NCBI Taxonomy" id="80388"/>
    <lineage>
        <taxon>Eukaryota</taxon>
        <taxon>Fungi</taxon>
        <taxon>Dikarya</taxon>
        <taxon>Ascomycota</taxon>
        <taxon>Pezizomycotina</taxon>
        <taxon>Sordariomycetes</taxon>
        <taxon>Hypocreomycetidae</taxon>
        <taxon>Hypocreales</taxon>
        <taxon>Stachybotryaceae</taxon>
        <taxon>Stachybotrys</taxon>
    </lineage>
</organism>
<dbReference type="Proteomes" id="UP000813444">
    <property type="component" value="Unassembled WGS sequence"/>
</dbReference>
<comment type="caution">
    <text evidence="5">The sequence shown here is derived from an EMBL/GenBank/DDBJ whole genome shotgun (WGS) entry which is preliminary data.</text>
</comment>
<protein>
    <submittedName>
        <fullName evidence="5">Arrestin domain-containing protein</fullName>
    </submittedName>
</protein>
<dbReference type="GO" id="GO:0030674">
    <property type="term" value="F:protein-macromolecule adaptor activity"/>
    <property type="evidence" value="ECO:0007669"/>
    <property type="project" value="TreeGrafter"/>
</dbReference>
<evidence type="ECO:0000259" key="4">
    <source>
        <dbReference type="SMART" id="SM01017"/>
    </source>
</evidence>
<dbReference type="PANTHER" id="PTHR11188">
    <property type="entry name" value="ARRESTIN DOMAIN CONTAINING PROTEIN"/>
    <property type="match status" value="1"/>
</dbReference>
<dbReference type="SUPFAM" id="SSF81296">
    <property type="entry name" value="E set domains"/>
    <property type="match status" value="1"/>
</dbReference>
<evidence type="ECO:0000256" key="1">
    <source>
        <dbReference type="ARBA" id="ARBA00005298"/>
    </source>
</evidence>
<keyword evidence="6" id="KW-1185">Reference proteome</keyword>
<dbReference type="OrthoDB" id="2333384at2759"/>
<sequence>MPSFNPFSNVTGKHSCSLFDIRLDNDFIVFRGGEHESTAQLLKGVVVLCLPTAQKIEDVHLRLIGTLRLTDSFTSASGQKIDKPTTILEHRWAPFVGQHGKSMTLAAGNYEYPFEYLLPGDTAESLEGVPEASITYRLKATVGRGKFAYDLHAYKPVRVIRTLDPAALEFVHAMSVENIWPEKIEYSIVIPRKAVCFGGKIDMEMRFTPLLKGLEIGDIKADMIESRDTLLHNQAGSVLREFRQEREVASWKFQLPKEECWQNMIEDTGQEGWVATKKLDLPKRLRQCVQDINSHGIKVRHKIRLTVALHNPDGHISELRATLPVSIFISPNVHLDEQGNLVHQEPSASAQSGSEDGPVAPPGYGEHVLDQLYADVDMSGFRTPGFATPGFASPGMQSGVNSPLYAQSRTGSVENLAAMADSMAITPAALQSRLANVSLDPSNRTTSYMSVHAALSGVNSGFNSGMASPTGHGGRPTRHDIASGSRTRSNSHSNSGEDMSGRTSPDHLEIDLADLSRVPSYATAVRTPARSQTMSSLVLPDYITALSTPRTPPTETVNDPLSTITEGAVSNDQSTGVVRPLSMANRSQSASDIRG</sequence>
<feature type="domain" description="Arrestin C-terminal-like" evidence="4">
    <location>
        <begin position="180"/>
        <end position="332"/>
    </location>
</feature>
<evidence type="ECO:0000256" key="3">
    <source>
        <dbReference type="SAM" id="MobiDB-lite"/>
    </source>
</evidence>
<evidence type="ECO:0000256" key="2">
    <source>
        <dbReference type="ARBA" id="ARBA00038766"/>
    </source>
</evidence>
<dbReference type="GO" id="GO:0005829">
    <property type="term" value="C:cytosol"/>
    <property type="evidence" value="ECO:0007669"/>
    <property type="project" value="TreeGrafter"/>
</dbReference>
<dbReference type="Pfam" id="PF00339">
    <property type="entry name" value="Arrestin_N"/>
    <property type="match status" value="1"/>
</dbReference>
<evidence type="ECO:0000313" key="5">
    <source>
        <dbReference type="EMBL" id="KAH7319761.1"/>
    </source>
</evidence>
<dbReference type="GO" id="GO:0070086">
    <property type="term" value="P:ubiquitin-dependent endocytosis"/>
    <property type="evidence" value="ECO:0007669"/>
    <property type="project" value="TreeGrafter"/>
</dbReference>
<dbReference type="AlphaFoldDB" id="A0A8K0WRP9"/>
<gene>
    <name evidence="5" type="ORF">B0I35DRAFT_352619</name>
</gene>
<feature type="compositionally biased region" description="Polar residues" evidence="3">
    <location>
        <begin position="484"/>
        <end position="503"/>
    </location>
</feature>
<accession>A0A8K0WRP9</accession>
<proteinExistence type="inferred from homology"/>
<dbReference type="GO" id="GO:0005886">
    <property type="term" value="C:plasma membrane"/>
    <property type="evidence" value="ECO:0007669"/>
    <property type="project" value="TreeGrafter"/>
</dbReference>
<dbReference type="GO" id="GO:0031625">
    <property type="term" value="F:ubiquitin protein ligase binding"/>
    <property type="evidence" value="ECO:0007669"/>
    <property type="project" value="TreeGrafter"/>
</dbReference>
<evidence type="ECO:0000313" key="6">
    <source>
        <dbReference type="Proteomes" id="UP000813444"/>
    </source>
</evidence>
<dbReference type="InterPro" id="IPR014752">
    <property type="entry name" value="Arrestin-like_C"/>
</dbReference>
<dbReference type="PANTHER" id="PTHR11188:SF17">
    <property type="entry name" value="FI21816P1"/>
    <property type="match status" value="1"/>
</dbReference>
<comment type="subunit">
    <text evidence="2">Interacts with hulA.</text>
</comment>
<dbReference type="InterPro" id="IPR014756">
    <property type="entry name" value="Ig_E-set"/>
</dbReference>
<dbReference type="SMART" id="SM01017">
    <property type="entry name" value="Arrestin_C"/>
    <property type="match status" value="1"/>
</dbReference>
<dbReference type="EMBL" id="JAGPNK010000006">
    <property type="protein sequence ID" value="KAH7319761.1"/>
    <property type="molecule type" value="Genomic_DNA"/>
</dbReference>
<feature type="region of interest" description="Disordered" evidence="3">
    <location>
        <begin position="464"/>
        <end position="505"/>
    </location>
</feature>
<dbReference type="InterPro" id="IPR050357">
    <property type="entry name" value="Arrestin_domain-protein"/>
</dbReference>
<dbReference type="Pfam" id="PF02752">
    <property type="entry name" value="Arrestin_C"/>
    <property type="match status" value="1"/>
</dbReference>
<dbReference type="InterPro" id="IPR011021">
    <property type="entry name" value="Arrestin-like_N"/>
</dbReference>
<reference evidence="5" key="1">
    <citation type="journal article" date="2021" name="Nat. Commun.">
        <title>Genetic determinants of endophytism in the Arabidopsis root mycobiome.</title>
        <authorList>
            <person name="Mesny F."/>
            <person name="Miyauchi S."/>
            <person name="Thiergart T."/>
            <person name="Pickel B."/>
            <person name="Atanasova L."/>
            <person name="Karlsson M."/>
            <person name="Huettel B."/>
            <person name="Barry K.W."/>
            <person name="Haridas S."/>
            <person name="Chen C."/>
            <person name="Bauer D."/>
            <person name="Andreopoulos W."/>
            <person name="Pangilinan J."/>
            <person name="LaButti K."/>
            <person name="Riley R."/>
            <person name="Lipzen A."/>
            <person name="Clum A."/>
            <person name="Drula E."/>
            <person name="Henrissat B."/>
            <person name="Kohler A."/>
            <person name="Grigoriev I.V."/>
            <person name="Martin F.M."/>
            <person name="Hacquard S."/>
        </authorList>
    </citation>
    <scope>NUCLEOTIDE SEQUENCE</scope>
    <source>
        <strain evidence="5">MPI-CAGE-CH-0235</strain>
    </source>
</reference>
<dbReference type="Gene3D" id="2.60.40.640">
    <property type="match status" value="1"/>
</dbReference>
<dbReference type="InterPro" id="IPR011022">
    <property type="entry name" value="Arrestin_C-like"/>
</dbReference>
<comment type="similarity">
    <text evidence="1">Belongs to the arrestin family.</text>
</comment>
<name>A0A8K0WRP9_9HYPO</name>